<dbReference type="GO" id="GO:0005886">
    <property type="term" value="C:plasma membrane"/>
    <property type="evidence" value="ECO:0007669"/>
    <property type="project" value="UniProtKB-SubCell"/>
</dbReference>
<evidence type="ECO:0000256" key="4">
    <source>
        <dbReference type="ARBA" id="ARBA00022989"/>
    </source>
</evidence>
<organism evidence="9 10">
    <name type="scientific">Eiseniibacteriota bacterium</name>
    <dbReference type="NCBI Taxonomy" id="2212470"/>
    <lineage>
        <taxon>Bacteria</taxon>
        <taxon>Candidatus Eiseniibacteriota</taxon>
    </lineage>
</organism>
<evidence type="ECO:0000259" key="8">
    <source>
        <dbReference type="Pfam" id="PF01618"/>
    </source>
</evidence>
<dbReference type="Pfam" id="PF01618">
    <property type="entry name" value="MotA_ExbB"/>
    <property type="match status" value="1"/>
</dbReference>
<comment type="subcellular location">
    <subcellularLocation>
        <location evidence="1">Cell membrane</location>
        <topology evidence="1">Multi-pass membrane protein</topology>
    </subcellularLocation>
    <subcellularLocation>
        <location evidence="6">Membrane</location>
        <topology evidence="6">Multi-pass membrane protein</topology>
    </subcellularLocation>
</comment>
<evidence type="ECO:0000256" key="2">
    <source>
        <dbReference type="ARBA" id="ARBA00022475"/>
    </source>
</evidence>
<keyword evidence="4 7" id="KW-1133">Transmembrane helix</keyword>
<evidence type="ECO:0000256" key="3">
    <source>
        <dbReference type="ARBA" id="ARBA00022692"/>
    </source>
</evidence>
<accession>A0A7Y2EA14</accession>
<keyword evidence="6" id="KW-0813">Transport</keyword>
<dbReference type="AlphaFoldDB" id="A0A7Y2EA14"/>
<proteinExistence type="inferred from homology"/>
<feature type="domain" description="MotA/TolQ/ExbB proton channel" evidence="8">
    <location>
        <begin position="82"/>
        <end position="195"/>
    </location>
</feature>
<evidence type="ECO:0000256" key="6">
    <source>
        <dbReference type="RuleBase" id="RU004057"/>
    </source>
</evidence>
<keyword evidence="5 7" id="KW-0472">Membrane</keyword>
<evidence type="ECO:0000313" key="9">
    <source>
        <dbReference type="EMBL" id="NNF07998.1"/>
    </source>
</evidence>
<dbReference type="PANTHER" id="PTHR30625:SF11">
    <property type="entry name" value="MOTA_TOLQ_EXBB PROTON CHANNEL DOMAIN-CONTAINING PROTEIN"/>
    <property type="match status" value="1"/>
</dbReference>
<protein>
    <submittedName>
        <fullName evidence="9">MotA/TolQ/ExbB proton channel family protein</fullName>
    </submittedName>
</protein>
<gene>
    <name evidence="9" type="ORF">HKN21_14640</name>
</gene>
<feature type="transmembrane region" description="Helical" evidence="7">
    <location>
        <begin position="119"/>
        <end position="146"/>
    </location>
</feature>
<name>A0A7Y2EA14_UNCEI</name>
<evidence type="ECO:0000256" key="1">
    <source>
        <dbReference type="ARBA" id="ARBA00004651"/>
    </source>
</evidence>
<reference evidence="9 10" key="1">
    <citation type="submission" date="2020-03" db="EMBL/GenBank/DDBJ databases">
        <title>Metabolic flexibility allows generalist bacteria to become dominant in a frequently disturbed ecosystem.</title>
        <authorList>
            <person name="Chen Y.-J."/>
            <person name="Leung P.M."/>
            <person name="Bay S.K."/>
            <person name="Hugenholtz P."/>
            <person name="Kessler A.J."/>
            <person name="Shelley G."/>
            <person name="Waite D.W."/>
            <person name="Cook P.L."/>
            <person name="Greening C."/>
        </authorList>
    </citation>
    <scope>NUCLEOTIDE SEQUENCE [LARGE SCALE GENOMIC DNA]</scope>
    <source>
        <strain evidence="9">SS_bin_28</strain>
    </source>
</reference>
<feature type="transmembrane region" description="Helical" evidence="7">
    <location>
        <begin position="166"/>
        <end position="185"/>
    </location>
</feature>
<keyword evidence="3 7" id="KW-0812">Transmembrane</keyword>
<dbReference type="Proteomes" id="UP000547674">
    <property type="component" value="Unassembled WGS sequence"/>
</dbReference>
<evidence type="ECO:0000256" key="7">
    <source>
        <dbReference type="SAM" id="Phobius"/>
    </source>
</evidence>
<evidence type="ECO:0000313" key="10">
    <source>
        <dbReference type="Proteomes" id="UP000547674"/>
    </source>
</evidence>
<comment type="caution">
    <text evidence="9">The sequence shown here is derived from an EMBL/GenBank/DDBJ whole genome shotgun (WGS) entry which is preliminary data.</text>
</comment>
<sequence>MDILSTVSSYFKTGGPFMYIILSTGVIMLAIAMERIWVIGRAASLNGQKFTHDLEVLVGRGEMTSALDLARSVGTPAGQVARSVLASGSQTPEGAQQAADTAATIFLPRLTRRLPHLSMLANVATLLGLLGTIFGLTTAFSAVGAADASQRSAFLAAGISQALNTTSFGLIIAVPALLCHGVLVARVESIVDQVDEVSARLVRALTARRTAADEVAQRERGVA</sequence>
<feature type="transmembrane region" description="Helical" evidence="7">
    <location>
        <begin position="17"/>
        <end position="38"/>
    </location>
</feature>
<dbReference type="GO" id="GO:0017038">
    <property type="term" value="P:protein import"/>
    <property type="evidence" value="ECO:0007669"/>
    <property type="project" value="TreeGrafter"/>
</dbReference>
<dbReference type="InterPro" id="IPR002898">
    <property type="entry name" value="MotA_ExbB_proton_chnl"/>
</dbReference>
<keyword evidence="2" id="KW-1003">Cell membrane</keyword>
<comment type="similarity">
    <text evidence="6">Belongs to the exbB/tolQ family.</text>
</comment>
<keyword evidence="6" id="KW-0653">Protein transport</keyword>
<evidence type="ECO:0000256" key="5">
    <source>
        <dbReference type="ARBA" id="ARBA00023136"/>
    </source>
</evidence>
<dbReference type="EMBL" id="JABDJR010000589">
    <property type="protein sequence ID" value="NNF07998.1"/>
    <property type="molecule type" value="Genomic_DNA"/>
</dbReference>
<dbReference type="InterPro" id="IPR050790">
    <property type="entry name" value="ExbB/TolQ_transport"/>
</dbReference>
<dbReference type="PANTHER" id="PTHR30625">
    <property type="entry name" value="PROTEIN TOLQ"/>
    <property type="match status" value="1"/>
</dbReference>